<dbReference type="InterPro" id="IPR006059">
    <property type="entry name" value="SBP"/>
</dbReference>
<keyword evidence="1" id="KW-0732">Signal</keyword>
<dbReference type="Proteomes" id="UP000295636">
    <property type="component" value="Unassembled WGS sequence"/>
</dbReference>
<reference evidence="2 3" key="1">
    <citation type="submission" date="2019-03" db="EMBL/GenBank/DDBJ databases">
        <title>This is whole genome sequence of Paenibacillus sp MS74 strain.</title>
        <authorList>
            <person name="Trinh H.N."/>
        </authorList>
    </citation>
    <scope>NUCLEOTIDE SEQUENCE [LARGE SCALE GENOMIC DNA]</scope>
    <source>
        <strain evidence="2 3">MS74</strain>
    </source>
</reference>
<accession>A0A4R5KHU0</accession>
<feature type="chain" id="PRO_5039004893" evidence="1">
    <location>
        <begin position="26"/>
        <end position="487"/>
    </location>
</feature>
<name>A0A4R5KHU0_9BACL</name>
<dbReference type="Gene3D" id="3.40.190.10">
    <property type="entry name" value="Periplasmic binding protein-like II"/>
    <property type="match status" value="1"/>
</dbReference>
<evidence type="ECO:0000313" key="2">
    <source>
        <dbReference type="EMBL" id="TDF95021.1"/>
    </source>
</evidence>
<keyword evidence="3" id="KW-1185">Reference proteome</keyword>
<dbReference type="AlphaFoldDB" id="A0A4R5KHU0"/>
<dbReference type="OrthoDB" id="9798191at2"/>
<dbReference type="InterPro" id="IPR050490">
    <property type="entry name" value="Bact_solute-bd_prot1"/>
</dbReference>
<dbReference type="EMBL" id="SMRT01000011">
    <property type="protein sequence ID" value="TDF95021.1"/>
    <property type="molecule type" value="Genomic_DNA"/>
</dbReference>
<organism evidence="2 3">
    <name type="scientific">Paenibacillus piri</name>
    <dbReference type="NCBI Taxonomy" id="2547395"/>
    <lineage>
        <taxon>Bacteria</taxon>
        <taxon>Bacillati</taxon>
        <taxon>Bacillota</taxon>
        <taxon>Bacilli</taxon>
        <taxon>Bacillales</taxon>
        <taxon>Paenibacillaceae</taxon>
        <taxon>Paenibacillus</taxon>
    </lineage>
</organism>
<protein>
    <submittedName>
        <fullName evidence="2">Extracellular solute-binding protein</fullName>
    </submittedName>
</protein>
<evidence type="ECO:0000313" key="3">
    <source>
        <dbReference type="Proteomes" id="UP000295636"/>
    </source>
</evidence>
<sequence length="487" mass="54358">MKKETRRNRAYSLVAALCTAFLLNGCSGDQTPAQGTGKAGDGKPVELNVMVMLESSGDEAERKSWQSIANLYMESHPGTNINLLMQNFAGVEQHRTWVTTQLIGQTAPDIFTTRYIWDQEDLKKGLLVDLTPYYKKSNAYSGGQPWEKLFSPTILQQLIGDDKTYASIPNYVNSVRVLYNKDLFAKAGIADVPKTWNEFMAVQEKLKNINVVPFAFPNSKPGDYNYNWTVRILTEELIAGSYAKLDVDNSGVIEMNEYARGVDQGIIDIEKSPYKDVFAIVKDWSKYWPKGYNGLDFETAGDMFLQGKAAMVMRSSAQSKVLFETSARKFEIAAFPLPYLTKENHPDAAGKLMEIGGVPAGNMAIPKTIAPEKMDKAIDFLAFTTSAKVQGLLAENLYRTPVIGNAELPDKLKGFQFVGDRMQLNIYAGEVDKNVTENNQKLGQLYLEGTVTQEKLLGDLKKIMVDGVKKKMSENQWTAENNYGIKK</sequence>
<comment type="caution">
    <text evidence="2">The sequence shown here is derived from an EMBL/GenBank/DDBJ whole genome shotgun (WGS) entry which is preliminary data.</text>
</comment>
<dbReference type="Pfam" id="PF01547">
    <property type="entry name" value="SBP_bac_1"/>
    <property type="match status" value="1"/>
</dbReference>
<dbReference type="InterPro" id="IPR018247">
    <property type="entry name" value="EF_Hand_1_Ca_BS"/>
</dbReference>
<dbReference type="PANTHER" id="PTHR43649:SF12">
    <property type="entry name" value="DIACETYLCHITOBIOSE BINDING PROTEIN DASA"/>
    <property type="match status" value="1"/>
</dbReference>
<dbReference type="PROSITE" id="PS00018">
    <property type="entry name" value="EF_HAND_1"/>
    <property type="match status" value="1"/>
</dbReference>
<gene>
    <name evidence="2" type="ORF">E1757_21005</name>
</gene>
<dbReference type="PANTHER" id="PTHR43649">
    <property type="entry name" value="ARABINOSE-BINDING PROTEIN-RELATED"/>
    <property type="match status" value="1"/>
</dbReference>
<dbReference type="RefSeq" id="WP_133231766.1">
    <property type="nucleotide sequence ID" value="NZ_SMRT01000011.1"/>
</dbReference>
<evidence type="ECO:0000256" key="1">
    <source>
        <dbReference type="SAM" id="SignalP"/>
    </source>
</evidence>
<feature type="signal peptide" evidence="1">
    <location>
        <begin position="1"/>
        <end position="25"/>
    </location>
</feature>
<dbReference type="SUPFAM" id="SSF53850">
    <property type="entry name" value="Periplasmic binding protein-like II"/>
    <property type="match status" value="1"/>
</dbReference>
<proteinExistence type="predicted"/>